<dbReference type="EMBL" id="JAUEDK010000004">
    <property type="protein sequence ID" value="MDN0073916.1"/>
    <property type="molecule type" value="Genomic_DNA"/>
</dbReference>
<evidence type="ECO:0000259" key="1">
    <source>
        <dbReference type="Pfam" id="PF12697"/>
    </source>
</evidence>
<evidence type="ECO:0000313" key="3">
    <source>
        <dbReference type="Proteomes" id="UP001168540"/>
    </source>
</evidence>
<gene>
    <name evidence="2" type="ORF">QU481_03290</name>
</gene>
<dbReference type="InterPro" id="IPR050266">
    <property type="entry name" value="AB_hydrolase_sf"/>
</dbReference>
<dbReference type="InterPro" id="IPR000073">
    <property type="entry name" value="AB_hydrolase_1"/>
</dbReference>
<dbReference type="GO" id="GO:0016787">
    <property type="term" value="F:hydrolase activity"/>
    <property type="evidence" value="ECO:0007669"/>
    <property type="project" value="UniProtKB-KW"/>
</dbReference>
<keyword evidence="3" id="KW-1185">Reference proteome</keyword>
<organism evidence="2 3">
    <name type="scientific">Crenobacter oryzisoli</name>
    <dbReference type="NCBI Taxonomy" id="3056844"/>
    <lineage>
        <taxon>Bacteria</taxon>
        <taxon>Pseudomonadati</taxon>
        <taxon>Pseudomonadota</taxon>
        <taxon>Betaproteobacteria</taxon>
        <taxon>Neisseriales</taxon>
        <taxon>Neisseriaceae</taxon>
        <taxon>Crenobacter</taxon>
    </lineage>
</organism>
<dbReference type="SUPFAM" id="SSF53474">
    <property type="entry name" value="alpha/beta-Hydrolases"/>
    <property type="match status" value="1"/>
</dbReference>
<sequence>MSQHPIPERRYVTLGSGLRLHYDDTGAGLPVVFLHGSGPGASGYSNFKRTAPAFLAAGYRIVVPDLPGYGLSDKPEDAEYVLDYFVDALAGLLDALDIERCVLVGNSLGGAIALKYALDHPKRVTQLILMAPGGVEERETYFQMEGIQKMVARFAAGPIDREGMRALMSLQLYDPSLIDDGLLDERAAICALQPRTVLSTMRVPNLTDRLNEIACPVLCFWGMNDRFNPTSGAEKIAAGIANARVTLLNRCGHWVMVEHRDYFNRACLDFLAEG</sequence>
<dbReference type="PRINTS" id="PR00412">
    <property type="entry name" value="EPOXHYDRLASE"/>
</dbReference>
<dbReference type="PRINTS" id="PR00111">
    <property type="entry name" value="ABHYDROLASE"/>
</dbReference>
<comment type="caution">
    <text evidence="2">The sequence shown here is derived from an EMBL/GenBank/DDBJ whole genome shotgun (WGS) entry which is preliminary data.</text>
</comment>
<protein>
    <submittedName>
        <fullName evidence="2">Alpha/beta hydrolase</fullName>
    </submittedName>
</protein>
<dbReference type="PANTHER" id="PTHR43798">
    <property type="entry name" value="MONOACYLGLYCEROL LIPASE"/>
    <property type="match status" value="1"/>
</dbReference>
<proteinExistence type="predicted"/>
<dbReference type="InterPro" id="IPR000639">
    <property type="entry name" value="Epox_hydrolase-like"/>
</dbReference>
<evidence type="ECO:0000313" key="2">
    <source>
        <dbReference type="EMBL" id="MDN0073916.1"/>
    </source>
</evidence>
<name>A0ABT7XJF9_9NEIS</name>
<keyword evidence="2" id="KW-0378">Hydrolase</keyword>
<feature type="domain" description="AB hydrolase-1" evidence="1">
    <location>
        <begin position="31"/>
        <end position="265"/>
    </location>
</feature>
<dbReference type="Pfam" id="PF12697">
    <property type="entry name" value="Abhydrolase_6"/>
    <property type="match status" value="1"/>
</dbReference>
<dbReference type="Gene3D" id="3.40.50.1820">
    <property type="entry name" value="alpha/beta hydrolase"/>
    <property type="match status" value="1"/>
</dbReference>
<dbReference type="Proteomes" id="UP001168540">
    <property type="component" value="Unassembled WGS sequence"/>
</dbReference>
<accession>A0ABT7XJF9</accession>
<dbReference type="PANTHER" id="PTHR43798:SF33">
    <property type="entry name" value="HYDROLASE, PUTATIVE (AFU_ORTHOLOGUE AFUA_2G14860)-RELATED"/>
    <property type="match status" value="1"/>
</dbReference>
<reference evidence="2" key="1">
    <citation type="submission" date="2023-06" db="EMBL/GenBank/DDBJ databases">
        <authorList>
            <person name="Zhang S."/>
        </authorList>
    </citation>
    <scope>NUCLEOTIDE SEQUENCE</scope>
    <source>
        <strain evidence="2">SG2303</strain>
    </source>
</reference>
<dbReference type="RefSeq" id="WP_289828465.1">
    <property type="nucleotide sequence ID" value="NZ_JAUEDK010000004.1"/>
</dbReference>
<dbReference type="InterPro" id="IPR029058">
    <property type="entry name" value="AB_hydrolase_fold"/>
</dbReference>